<dbReference type="STRING" id="984262.SGRA_3876"/>
<evidence type="ECO:0000256" key="2">
    <source>
        <dbReference type="ARBA" id="ARBA00022448"/>
    </source>
</evidence>
<keyword evidence="5" id="KW-0851">Voltage-gated channel</keyword>
<dbReference type="Gene3D" id="1.10.287.70">
    <property type="match status" value="1"/>
</dbReference>
<dbReference type="GO" id="GO:1990573">
    <property type="term" value="P:potassium ion import across plasma membrane"/>
    <property type="evidence" value="ECO:0007669"/>
    <property type="project" value="TreeGrafter"/>
</dbReference>
<keyword evidence="15" id="KW-1185">Reference proteome</keyword>
<evidence type="ECO:0000259" key="13">
    <source>
        <dbReference type="Pfam" id="PF17655"/>
    </source>
</evidence>
<dbReference type="InterPro" id="IPR014756">
    <property type="entry name" value="Ig_E-set"/>
</dbReference>
<dbReference type="PANTHER" id="PTHR11767">
    <property type="entry name" value="INWARD RECTIFIER POTASSIUM CHANNEL"/>
    <property type="match status" value="1"/>
</dbReference>
<keyword evidence="4 11" id="KW-0812">Transmembrane</keyword>
<dbReference type="InterPro" id="IPR013099">
    <property type="entry name" value="K_chnl_dom"/>
</dbReference>
<dbReference type="HOGENOM" id="CLU_022738_2_0_10"/>
<keyword evidence="3" id="KW-0633">Potassium transport</keyword>
<dbReference type="SUPFAM" id="SSF81296">
    <property type="entry name" value="E set domains"/>
    <property type="match status" value="1"/>
</dbReference>
<dbReference type="eggNOG" id="COG0395">
    <property type="taxonomic scope" value="Bacteria"/>
</dbReference>
<dbReference type="GO" id="GO:0034702">
    <property type="term" value="C:monoatomic ion channel complex"/>
    <property type="evidence" value="ECO:0007669"/>
    <property type="project" value="UniProtKB-KW"/>
</dbReference>
<dbReference type="OrthoDB" id="9813518at2"/>
<dbReference type="InterPro" id="IPR041647">
    <property type="entry name" value="IRK_C"/>
</dbReference>
<feature type="transmembrane region" description="Helical" evidence="11">
    <location>
        <begin position="90"/>
        <end position="111"/>
    </location>
</feature>
<dbReference type="PRINTS" id="PR01320">
    <property type="entry name" value="KIRCHANNEL"/>
</dbReference>
<accession>H6L632</accession>
<comment type="subcellular location">
    <subcellularLocation>
        <location evidence="1">Membrane</location>
        <topology evidence="1">Multi-pass membrane protein</topology>
    </subcellularLocation>
</comment>
<keyword evidence="2" id="KW-0813">Transport</keyword>
<dbReference type="AlphaFoldDB" id="H6L632"/>
<evidence type="ECO:0000256" key="6">
    <source>
        <dbReference type="ARBA" id="ARBA00022958"/>
    </source>
</evidence>
<evidence type="ECO:0000256" key="8">
    <source>
        <dbReference type="ARBA" id="ARBA00023065"/>
    </source>
</evidence>
<keyword evidence="9 11" id="KW-0472">Membrane</keyword>
<dbReference type="Pfam" id="PF17655">
    <property type="entry name" value="IRK_C"/>
    <property type="match status" value="1"/>
</dbReference>
<dbReference type="RefSeq" id="WP_015694177.1">
    <property type="nucleotide sequence ID" value="NC_016940.1"/>
</dbReference>
<dbReference type="EMBL" id="CP002831">
    <property type="protein sequence ID" value="AFC26592.1"/>
    <property type="molecule type" value="Genomic_DNA"/>
</dbReference>
<evidence type="ECO:0000256" key="1">
    <source>
        <dbReference type="ARBA" id="ARBA00004141"/>
    </source>
</evidence>
<dbReference type="InterPro" id="IPR016449">
    <property type="entry name" value="K_chnl_inward-rec_Kir"/>
</dbReference>
<reference evidence="14 15" key="1">
    <citation type="journal article" date="2012" name="Stand. Genomic Sci.">
        <title>Complete genome sequencing and analysis of Saprospira grandis str. Lewin, a predatory marine bacterium.</title>
        <authorList>
            <person name="Saw J.H."/>
            <person name="Yuryev A."/>
            <person name="Kanbe M."/>
            <person name="Hou S."/>
            <person name="Young A.G."/>
            <person name="Aizawa S."/>
            <person name="Alam M."/>
        </authorList>
    </citation>
    <scope>NUCLEOTIDE SEQUENCE [LARGE SCALE GENOMIC DNA]</scope>
    <source>
        <strain evidence="14 15">Lewin</strain>
    </source>
</reference>
<dbReference type="Pfam" id="PF07885">
    <property type="entry name" value="Ion_trans_2"/>
    <property type="match status" value="1"/>
</dbReference>
<dbReference type="GO" id="GO:0034765">
    <property type="term" value="P:regulation of monoatomic ion transmembrane transport"/>
    <property type="evidence" value="ECO:0007669"/>
    <property type="project" value="TreeGrafter"/>
</dbReference>
<sequence>MAKKRRFQDLGFGTALRGEQDRLILPNGQFNIYRDNAFFERFQSYQWLVELSWSSFFLVLTAFYLLINTVFALLYLAVGIEQLSTGNPELSHFWQAFFFSVQTLTTVGYGSVSPEGFAANCIAAAGAFVGLLSFALATGLLFARFSKPNLKLRYSKNILIAPYQDGKALMFRIANARQKVLAEAQISLVASWLEENELGQLSRKFSLLPLEREQLRIMPLNWTVVHPLNEDSPIQNLGKSSCSRQKLELIVIFQAHDDSHGIQLRSYHSYSSEEMVWNAQFVPMFHAGRNGKTLLELSKISDFEYLSSN</sequence>
<proteinExistence type="predicted"/>
<gene>
    <name evidence="14" type="ordered locus">SGRA_3876</name>
</gene>
<evidence type="ECO:0000256" key="10">
    <source>
        <dbReference type="ARBA" id="ARBA00023303"/>
    </source>
</evidence>
<dbReference type="Gene3D" id="2.60.40.1400">
    <property type="entry name" value="G protein-activated inward rectifier potassium channel 1"/>
    <property type="match status" value="1"/>
</dbReference>
<keyword evidence="8" id="KW-0406">Ion transport</keyword>
<dbReference type="SUPFAM" id="SSF81324">
    <property type="entry name" value="Voltage-gated potassium channels"/>
    <property type="match status" value="1"/>
</dbReference>
<name>H6L632_SAPGL</name>
<feature type="domain" description="Potassium channel" evidence="12">
    <location>
        <begin position="63"/>
        <end position="145"/>
    </location>
</feature>
<evidence type="ECO:0000313" key="15">
    <source>
        <dbReference type="Proteomes" id="UP000007519"/>
    </source>
</evidence>
<protein>
    <submittedName>
        <fullName evidence="14">K channel inward rectifier conserved region 2 domain protein</fullName>
    </submittedName>
</protein>
<keyword evidence="10" id="KW-0407">Ion channel</keyword>
<evidence type="ECO:0000256" key="4">
    <source>
        <dbReference type="ARBA" id="ARBA00022692"/>
    </source>
</evidence>
<dbReference type="Proteomes" id="UP000007519">
    <property type="component" value="Chromosome"/>
</dbReference>
<evidence type="ECO:0000256" key="3">
    <source>
        <dbReference type="ARBA" id="ARBA00022538"/>
    </source>
</evidence>
<evidence type="ECO:0000256" key="5">
    <source>
        <dbReference type="ARBA" id="ARBA00022882"/>
    </source>
</evidence>
<dbReference type="InterPro" id="IPR013518">
    <property type="entry name" value="K_chnl_inward-rec_Kir_cyto"/>
</dbReference>
<evidence type="ECO:0000256" key="11">
    <source>
        <dbReference type="SAM" id="Phobius"/>
    </source>
</evidence>
<evidence type="ECO:0000313" key="14">
    <source>
        <dbReference type="EMBL" id="AFC26592.1"/>
    </source>
</evidence>
<evidence type="ECO:0000259" key="12">
    <source>
        <dbReference type="Pfam" id="PF07885"/>
    </source>
</evidence>
<evidence type="ECO:0000256" key="9">
    <source>
        <dbReference type="ARBA" id="ARBA00023136"/>
    </source>
</evidence>
<evidence type="ECO:0000256" key="7">
    <source>
        <dbReference type="ARBA" id="ARBA00022989"/>
    </source>
</evidence>
<keyword evidence="7 11" id="KW-1133">Transmembrane helix</keyword>
<dbReference type="GO" id="GO:0005242">
    <property type="term" value="F:inward rectifier potassium channel activity"/>
    <property type="evidence" value="ECO:0007669"/>
    <property type="project" value="InterPro"/>
</dbReference>
<organism evidence="14 15">
    <name type="scientific">Saprospira grandis (strain Lewin)</name>
    <dbReference type="NCBI Taxonomy" id="984262"/>
    <lineage>
        <taxon>Bacteria</taxon>
        <taxon>Pseudomonadati</taxon>
        <taxon>Bacteroidota</taxon>
        <taxon>Saprospiria</taxon>
        <taxon>Saprospirales</taxon>
        <taxon>Saprospiraceae</taxon>
        <taxon>Saprospira</taxon>
    </lineage>
</organism>
<feature type="transmembrane region" description="Helical" evidence="11">
    <location>
        <begin position="56"/>
        <end position="78"/>
    </location>
</feature>
<feature type="domain" description="Inward rectifier potassium channel C-terminal" evidence="13">
    <location>
        <begin position="152"/>
        <end position="299"/>
    </location>
</feature>
<feature type="transmembrane region" description="Helical" evidence="11">
    <location>
        <begin position="117"/>
        <end position="143"/>
    </location>
</feature>
<dbReference type="GO" id="GO:0005886">
    <property type="term" value="C:plasma membrane"/>
    <property type="evidence" value="ECO:0007669"/>
    <property type="project" value="TreeGrafter"/>
</dbReference>
<dbReference type="KEGG" id="sgn:SGRA_3876"/>
<keyword evidence="6" id="KW-0630">Potassium</keyword>